<evidence type="ECO:0000256" key="6">
    <source>
        <dbReference type="ARBA" id="ARBA00023125"/>
    </source>
</evidence>
<accession>A0A5J5B1T2</accession>
<comment type="subcellular location">
    <subcellularLocation>
        <location evidence="1">Nucleus</location>
    </subcellularLocation>
</comment>
<organism evidence="12 13">
    <name type="scientific">Nyssa sinensis</name>
    <dbReference type="NCBI Taxonomy" id="561372"/>
    <lineage>
        <taxon>Eukaryota</taxon>
        <taxon>Viridiplantae</taxon>
        <taxon>Streptophyta</taxon>
        <taxon>Embryophyta</taxon>
        <taxon>Tracheophyta</taxon>
        <taxon>Spermatophyta</taxon>
        <taxon>Magnoliopsida</taxon>
        <taxon>eudicotyledons</taxon>
        <taxon>Gunneridae</taxon>
        <taxon>Pentapetalae</taxon>
        <taxon>asterids</taxon>
        <taxon>Cornales</taxon>
        <taxon>Nyssaceae</taxon>
        <taxon>Nyssa</taxon>
    </lineage>
</organism>
<dbReference type="NCBIfam" id="TIGR01566">
    <property type="entry name" value="ZF_HD_prot_N"/>
    <property type="match status" value="2"/>
</dbReference>
<dbReference type="GO" id="GO:0003700">
    <property type="term" value="F:DNA-binding transcription factor activity"/>
    <property type="evidence" value="ECO:0007669"/>
    <property type="project" value="TreeGrafter"/>
</dbReference>
<evidence type="ECO:0000256" key="4">
    <source>
        <dbReference type="ARBA" id="ARBA00022833"/>
    </source>
</evidence>
<dbReference type="NCBIfam" id="TIGR01565">
    <property type="entry name" value="homeo_ZF_HD"/>
    <property type="match status" value="1"/>
</dbReference>
<evidence type="ECO:0000256" key="3">
    <source>
        <dbReference type="ARBA" id="ARBA00022771"/>
    </source>
</evidence>
<dbReference type="InterPro" id="IPR009057">
    <property type="entry name" value="Homeodomain-like_sf"/>
</dbReference>
<sequence>MATQDGGDVTTEIVVMYKECQRNHATSAMRHAVDGCGGFVPGGEGGTPDVLNCGACGCHRNFHRREEKVLPVEVSRRPPRLRFVRRSALPAPPPPPPPPSPPSPPLPLPPALPQPEPHVDQPRNGRRTHNEVESEAKSDEEVGTKKKGRTKLSKVQKERMTAFAERLGWRTARHDEEEIRRFCMDNEITTKTFKNWINNQRRRMESGQPSSASKTVAIYKECQRNHAIQVGRYVVDGCGEFLNGGEDGTPEAFLCGVCGCHRNFHRKEVPPFHLHHYQAIAADSPTPLPLPPPPSPPSPPRQPQPRPQPQPPPQPPLGSVILALPAQVNLSRPADMQSETYGGEEWRLMRRPRTTIMPEQKHRMKEFAASFGWRPQKEHEDEIQRFCSEIGITAQVFKVWIKNNRRRCMESGQSSSTTPTTPV</sequence>
<keyword evidence="7" id="KW-0371">Homeobox</keyword>
<keyword evidence="8" id="KW-0804">Transcription</keyword>
<evidence type="ECO:0000256" key="5">
    <source>
        <dbReference type="ARBA" id="ARBA00023015"/>
    </source>
</evidence>
<dbReference type="Pfam" id="PF04770">
    <property type="entry name" value="ZF-HD_dimer"/>
    <property type="match status" value="2"/>
</dbReference>
<feature type="region of interest" description="Disordered" evidence="10">
    <location>
        <begin position="283"/>
        <end position="319"/>
    </location>
</feature>
<dbReference type="AlphaFoldDB" id="A0A5J5B1T2"/>
<feature type="compositionally biased region" description="Basic and acidic residues" evidence="10">
    <location>
        <begin position="117"/>
        <end position="144"/>
    </location>
</feature>
<feature type="compositionally biased region" description="Pro residues" evidence="10">
    <location>
        <begin position="90"/>
        <end position="116"/>
    </location>
</feature>
<evidence type="ECO:0000256" key="2">
    <source>
        <dbReference type="ARBA" id="ARBA00022723"/>
    </source>
</evidence>
<dbReference type="InterPro" id="IPR006455">
    <property type="entry name" value="Homeodomain_ZF_HD"/>
</dbReference>
<keyword evidence="6" id="KW-0238">DNA-binding</keyword>
<evidence type="ECO:0000313" key="13">
    <source>
        <dbReference type="Proteomes" id="UP000325577"/>
    </source>
</evidence>
<feature type="domain" description="ZF-HD dimerization-type" evidence="11">
    <location>
        <begin position="219"/>
        <end position="268"/>
    </location>
</feature>
<protein>
    <recommendedName>
        <fullName evidence="11">ZF-HD dimerization-type domain-containing protein</fullName>
    </recommendedName>
</protein>
<dbReference type="GO" id="GO:0000976">
    <property type="term" value="F:transcription cis-regulatory region binding"/>
    <property type="evidence" value="ECO:0007669"/>
    <property type="project" value="TreeGrafter"/>
</dbReference>
<keyword evidence="5" id="KW-0805">Transcription regulation</keyword>
<keyword evidence="13" id="KW-1185">Reference proteome</keyword>
<dbReference type="SUPFAM" id="SSF46689">
    <property type="entry name" value="Homeodomain-like"/>
    <property type="match status" value="2"/>
</dbReference>
<name>A0A5J5B1T2_9ASTE</name>
<dbReference type="PANTHER" id="PTHR31948">
    <property type="entry name" value="ZINC-FINGER HOMEODOMAIN PROTEIN 2"/>
    <property type="match status" value="1"/>
</dbReference>
<keyword evidence="3" id="KW-0863">Zinc-finger</keyword>
<dbReference type="EMBL" id="CM018039">
    <property type="protein sequence ID" value="KAA8536568.1"/>
    <property type="molecule type" value="Genomic_DNA"/>
</dbReference>
<reference evidence="12 13" key="1">
    <citation type="submission" date="2019-09" db="EMBL/GenBank/DDBJ databases">
        <title>A chromosome-level genome assembly of the Chinese tupelo Nyssa sinensis.</title>
        <authorList>
            <person name="Yang X."/>
            <person name="Kang M."/>
            <person name="Yang Y."/>
            <person name="Xiong H."/>
            <person name="Wang M."/>
            <person name="Zhang Z."/>
            <person name="Wang Z."/>
            <person name="Wu H."/>
            <person name="Ma T."/>
            <person name="Liu J."/>
            <person name="Xi Z."/>
        </authorList>
    </citation>
    <scope>NUCLEOTIDE SEQUENCE [LARGE SCALE GENOMIC DNA]</scope>
    <source>
        <strain evidence="12">J267</strain>
        <tissue evidence="12">Leaf</tissue>
    </source>
</reference>
<keyword evidence="2" id="KW-0479">Metal-binding</keyword>
<feature type="domain" description="ZF-HD dimerization-type" evidence="11">
    <location>
        <begin position="17"/>
        <end position="66"/>
    </location>
</feature>
<dbReference type="GO" id="GO:0005634">
    <property type="term" value="C:nucleus"/>
    <property type="evidence" value="ECO:0007669"/>
    <property type="project" value="UniProtKB-SubCell"/>
</dbReference>
<dbReference type="InterPro" id="IPR006456">
    <property type="entry name" value="ZF_HD_homeobox_Cys/His_dimer"/>
</dbReference>
<feature type="compositionally biased region" description="Basic residues" evidence="10">
    <location>
        <begin position="145"/>
        <end position="154"/>
    </location>
</feature>
<keyword evidence="4" id="KW-0862">Zinc</keyword>
<keyword evidence="9" id="KW-0539">Nucleus</keyword>
<dbReference type="GO" id="GO:0050793">
    <property type="term" value="P:regulation of developmental process"/>
    <property type="evidence" value="ECO:0007669"/>
    <property type="project" value="TreeGrafter"/>
</dbReference>
<dbReference type="PANTHER" id="PTHR31948:SF171">
    <property type="entry name" value="HOMEOBOX DOMAIN-CONTAINING PROTEIN"/>
    <property type="match status" value="1"/>
</dbReference>
<dbReference type="GO" id="GO:0008270">
    <property type="term" value="F:zinc ion binding"/>
    <property type="evidence" value="ECO:0007669"/>
    <property type="project" value="UniProtKB-KW"/>
</dbReference>
<evidence type="ECO:0000259" key="11">
    <source>
        <dbReference type="PROSITE" id="PS51523"/>
    </source>
</evidence>
<evidence type="ECO:0000256" key="9">
    <source>
        <dbReference type="ARBA" id="ARBA00023242"/>
    </source>
</evidence>
<evidence type="ECO:0000256" key="10">
    <source>
        <dbReference type="SAM" id="MobiDB-lite"/>
    </source>
</evidence>
<dbReference type="Gene3D" id="1.10.10.60">
    <property type="entry name" value="Homeodomain-like"/>
    <property type="match status" value="2"/>
</dbReference>
<evidence type="ECO:0000256" key="1">
    <source>
        <dbReference type="ARBA" id="ARBA00004123"/>
    </source>
</evidence>
<feature type="compositionally biased region" description="Pro residues" evidence="10">
    <location>
        <begin position="286"/>
        <end position="316"/>
    </location>
</feature>
<dbReference type="Proteomes" id="UP000325577">
    <property type="component" value="Linkage Group LG16"/>
</dbReference>
<dbReference type="PROSITE" id="PS51523">
    <property type="entry name" value="ZF_HD_DIMER"/>
    <property type="match status" value="2"/>
</dbReference>
<proteinExistence type="predicted"/>
<evidence type="ECO:0000256" key="8">
    <source>
        <dbReference type="ARBA" id="ARBA00023163"/>
    </source>
</evidence>
<feature type="region of interest" description="Disordered" evidence="10">
    <location>
        <begin position="86"/>
        <end position="157"/>
    </location>
</feature>
<evidence type="ECO:0000256" key="7">
    <source>
        <dbReference type="ARBA" id="ARBA00023155"/>
    </source>
</evidence>
<gene>
    <name evidence="12" type="ORF">F0562_029046</name>
</gene>
<evidence type="ECO:0000313" key="12">
    <source>
        <dbReference type="EMBL" id="KAA8536568.1"/>
    </source>
</evidence>